<keyword evidence="6" id="KW-0963">Cytoplasm</keyword>
<dbReference type="CDD" id="cd16632">
    <property type="entry name" value="mRING-HC-C4C4_RBR_RNF144"/>
    <property type="match status" value="1"/>
</dbReference>
<gene>
    <name evidence="29" type="ORF">PHYEVI_LOCUS10788</name>
</gene>
<feature type="region of interest" description="Disordered" evidence="25">
    <location>
        <begin position="93"/>
        <end position="206"/>
    </location>
</feature>
<evidence type="ECO:0000313" key="30">
    <source>
        <dbReference type="Proteomes" id="UP001153712"/>
    </source>
</evidence>
<proteinExistence type="inferred from homology"/>
<dbReference type="EMBL" id="OU900101">
    <property type="protein sequence ID" value="CAG9864533.1"/>
    <property type="molecule type" value="Genomic_DNA"/>
</dbReference>
<feature type="domain" description="RING-type" evidence="27">
    <location>
        <begin position="303"/>
        <end position="348"/>
    </location>
</feature>
<feature type="compositionally biased region" description="Basic and acidic residues" evidence="25">
    <location>
        <begin position="597"/>
        <end position="616"/>
    </location>
</feature>
<keyword evidence="18 26" id="KW-0472">Membrane</keyword>
<reference evidence="29" key="1">
    <citation type="submission" date="2022-01" db="EMBL/GenBank/DDBJ databases">
        <authorList>
            <person name="King R."/>
        </authorList>
    </citation>
    <scope>NUCLEOTIDE SEQUENCE</scope>
</reference>
<feature type="region of interest" description="Disordered" evidence="25">
    <location>
        <begin position="228"/>
        <end position="256"/>
    </location>
</feature>
<comment type="function">
    <text evidence="20">E3 ubiquitin-protein ligase which accepts ubiquitin from E2 ubiquitin-conjugating enzymes UBE2L3 and UBE2L6 in the form of a thioester and then directly transfers the ubiquitin to targeted substrates such as LCMT2, thereby promoting their degradation. Induces apoptosis via a p53/TP53-dependent but caspase-independent mechanism. Plays a crucial role in maintaining the genomic stability by controlling the degradation of multiple proteins involved in mitotic progression and DNA damage. Regulates epithelial homeostasis by mediating degradation of CDKN1A and isoform 2 of TP63. Plays a regulatory role in innate immunity by negatively regulating IRF3 activation and IFN-beta production. Mechanistically, inhibits TBK1 phosphorylation and 'Lys-63'-linked polyubiquitination independently of its E3 ligase activity. Alternatively, promotes 'Lys-27' and 'Lys-33'-linked ubiquitination of IFIH1/MDA5, promoting selective autophagic degradation of IFIH1/MDA5 to inhibit antiviral response.</text>
</comment>
<evidence type="ECO:0000256" key="14">
    <source>
        <dbReference type="ARBA" id="ARBA00022833"/>
    </source>
</evidence>
<accession>A0A9N9TW03</accession>
<evidence type="ECO:0000256" key="10">
    <source>
        <dbReference type="ARBA" id="ARBA00022723"/>
    </source>
</evidence>
<dbReference type="EC" id="2.3.2.31" evidence="5"/>
<evidence type="ECO:0000256" key="3">
    <source>
        <dbReference type="ARBA" id="ARBA00004496"/>
    </source>
</evidence>
<dbReference type="PANTHER" id="PTHR11685">
    <property type="entry name" value="RBR FAMILY RING FINGER AND IBR DOMAIN-CONTAINING"/>
    <property type="match status" value="1"/>
</dbReference>
<dbReference type="InterPro" id="IPR013083">
    <property type="entry name" value="Znf_RING/FYVE/PHD"/>
</dbReference>
<keyword evidence="17" id="KW-0496">Mitochondrion</keyword>
<feature type="compositionally biased region" description="Polar residues" evidence="25">
    <location>
        <begin position="19"/>
        <end position="31"/>
    </location>
</feature>
<evidence type="ECO:0000256" key="9">
    <source>
        <dbReference type="ARBA" id="ARBA00022703"/>
    </source>
</evidence>
<evidence type="ECO:0000259" key="27">
    <source>
        <dbReference type="PROSITE" id="PS50089"/>
    </source>
</evidence>
<evidence type="ECO:0000256" key="12">
    <source>
        <dbReference type="ARBA" id="ARBA00022771"/>
    </source>
</evidence>
<keyword evidence="16 26" id="KW-1133">Transmembrane helix</keyword>
<keyword evidence="7" id="KW-0808">Transferase</keyword>
<dbReference type="Pfam" id="PF22191">
    <property type="entry name" value="IBR_1"/>
    <property type="match status" value="1"/>
</dbReference>
<evidence type="ECO:0000256" key="13">
    <source>
        <dbReference type="ARBA" id="ARBA00022786"/>
    </source>
</evidence>
<keyword evidence="9" id="KW-0053">Apoptosis</keyword>
<dbReference type="PROSITE" id="PS51873">
    <property type="entry name" value="TRIAD"/>
    <property type="match status" value="1"/>
</dbReference>
<dbReference type="GO" id="GO:0061630">
    <property type="term" value="F:ubiquitin protein ligase activity"/>
    <property type="evidence" value="ECO:0007669"/>
    <property type="project" value="UniProtKB-EC"/>
</dbReference>
<evidence type="ECO:0000256" key="16">
    <source>
        <dbReference type="ARBA" id="ARBA00022989"/>
    </source>
</evidence>
<organism evidence="29 30">
    <name type="scientific">Phyllotreta striolata</name>
    <name type="common">Striped flea beetle</name>
    <name type="synonym">Crioceris striolata</name>
    <dbReference type="NCBI Taxonomy" id="444603"/>
    <lineage>
        <taxon>Eukaryota</taxon>
        <taxon>Metazoa</taxon>
        <taxon>Ecdysozoa</taxon>
        <taxon>Arthropoda</taxon>
        <taxon>Hexapoda</taxon>
        <taxon>Insecta</taxon>
        <taxon>Pterygota</taxon>
        <taxon>Neoptera</taxon>
        <taxon>Endopterygota</taxon>
        <taxon>Coleoptera</taxon>
        <taxon>Polyphaga</taxon>
        <taxon>Cucujiformia</taxon>
        <taxon>Chrysomeloidea</taxon>
        <taxon>Chrysomelidae</taxon>
        <taxon>Galerucinae</taxon>
        <taxon>Alticini</taxon>
        <taxon>Phyllotreta</taxon>
    </lineage>
</organism>
<feature type="compositionally biased region" description="Gly residues" evidence="25">
    <location>
        <begin position="176"/>
        <end position="186"/>
    </location>
</feature>
<evidence type="ECO:0000256" key="26">
    <source>
        <dbReference type="SAM" id="Phobius"/>
    </source>
</evidence>
<dbReference type="GO" id="GO:0031966">
    <property type="term" value="C:mitochondrial membrane"/>
    <property type="evidence" value="ECO:0007669"/>
    <property type="project" value="UniProtKB-SubCell"/>
</dbReference>
<dbReference type="GO" id="GO:0006915">
    <property type="term" value="P:apoptotic process"/>
    <property type="evidence" value="ECO:0007669"/>
    <property type="project" value="UniProtKB-KW"/>
</dbReference>
<evidence type="ECO:0000259" key="28">
    <source>
        <dbReference type="PROSITE" id="PS51873"/>
    </source>
</evidence>
<keyword evidence="8 26" id="KW-0812">Transmembrane</keyword>
<evidence type="ECO:0000256" key="2">
    <source>
        <dbReference type="ARBA" id="ARBA00004304"/>
    </source>
</evidence>
<dbReference type="InterPro" id="IPR001841">
    <property type="entry name" value="Znf_RING"/>
</dbReference>
<evidence type="ECO:0000256" key="23">
    <source>
        <dbReference type="ARBA" id="ARBA00078867"/>
    </source>
</evidence>
<evidence type="ECO:0000313" key="29">
    <source>
        <dbReference type="EMBL" id="CAG9864533.1"/>
    </source>
</evidence>
<keyword evidence="14" id="KW-0862">Zinc</keyword>
<comment type="catalytic activity">
    <reaction evidence="1">
        <text>[E2 ubiquitin-conjugating enzyme]-S-ubiquitinyl-L-cysteine + [acceptor protein]-L-lysine = [E2 ubiquitin-conjugating enzyme]-L-cysteine + [acceptor protein]-N(6)-ubiquitinyl-L-lysine.</text>
        <dbReference type="EC" id="2.3.2.31"/>
    </reaction>
</comment>
<dbReference type="Gene3D" id="1.20.120.1750">
    <property type="match status" value="1"/>
</dbReference>
<feature type="region of interest" description="Disordered" evidence="25">
    <location>
        <begin position="1"/>
        <end position="43"/>
    </location>
</feature>
<dbReference type="FunFam" id="1.20.120.1750:FF:000010">
    <property type="entry name" value="RBR-type E3 ubiquitin transferase"/>
    <property type="match status" value="1"/>
</dbReference>
<evidence type="ECO:0000256" key="20">
    <source>
        <dbReference type="ARBA" id="ARBA00060040"/>
    </source>
</evidence>
<name>A0A9N9TW03_PHYSR</name>
<evidence type="ECO:0000256" key="21">
    <source>
        <dbReference type="ARBA" id="ARBA00061765"/>
    </source>
</evidence>
<evidence type="ECO:0000256" key="15">
    <source>
        <dbReference type="ARBA" id="ARBA00022843"/>
    </source>
</evidence>
<dbReference type="InterPro" id="IPR044066">
    <property type="entry name" value="TRIAD_supradom"/>
</dbReference>
<evidence type="ECO:0000256" key="4">
    <source>
        <dbReference type="ARBA" id="ARBA00004906"/>
    </source>
</evidence>
<dbReference type="AlphaFoldDB" id="A0A9N9TW03"/>
<dbReference type="InterPro" id="IPR002867">
    <property type="entry name" value="IBR_dom"/>
</dbReference>
<dbReference type="InterPro" id="IPR031127">
    <property type="entry name" value="E3_UB_ligase_RBR"/>
</dbReference>
<evidence type="ECO:0000256" key="25">
    <source>
        <dbReference type="SAM" id="MobiDB-lite"/>
    </source>
</evidence>
<dbReference type="Proteomes" id="UP001153712">
    <property type="component" value="Chromosome 8"/>
</dbReference>
<keyword evidence="13" id="KW-0833">Ubl conjugation pathway</keyword>
<dbReference type="Gene3D" id="3.30.40.10">
    <property type="entry name" value="Zinc/RING finger domain, C3HC4 (zinc finger)"/>
    <property type="match status" value="1"/>
</dbReference>
<keyword evidence="15" id="KW-0832">Ubl conjugation</keyword>
<dbReference type="SUPFAM" id="SSF57850">
    <property type="entry name" value="RING/U-box"/>
    <property type="match status" value="3"/>
</dbReference>
<keyword evidence="11" id="KW-0677">Repeat</keyword>
<comment type="pathway">
    <text evidence="4">Protein modification; protein ubiquitination.</text>
</comment>
<keyword evidence="10" id="KW-0479">Metal-binding</keyword>
<feature type="region of interest" description="Disordered" evidence="25">
    <location>
        <begin position="597"/>
        <end position="624"/>
    </location>
</feature>
<dbReference type="GO" id="GO:0008270">
    <property type="term" value="F:zinc ion binding"/>
    <property type="evidence" value="ECO:0007669"/>
    <property type="project" value="UniProtKB-KW"/>
</dbReference>
<evidence type="ECO:0000256" key="6">
    <source>
        <dbReference type="ARBA" id="ARBA00022490"/>
    </source>
</evidence>
<dbReference type="PROSITE" id="PS00518">
    <property type="entry name" value="ZF_RING_1"/>
    <property type="match status" value="1"/>
</dbReference>
<evidence type="ECO:0000256" key="22">
    <source>
        <dbReference type="ARBA" id="ARBA00069720"/>
    </source>
</evidence>
<evidence type="ECO:0000256" key="8">
    <source>
        <dbReference type="ARBA" id="ARBA00022692"/>
    </source>
</evidence>
<evidence type="ECO:0000256" key="1">
    <source>
        <dbReference type="ARBA" id="ARBA00001798"/>
    </source>
</evidence>
<dbReference type="PROSITE" id="PS50089">
    <property type="entry name" value="ZF_RING_2"/>
    <property type="match status" value="1"/>
</dbReference>
<feature type="transmembrane region" description="Helical" evidence="26">
    <location>
        <begin position="537"/>
        <end position="559"/>
    </location>
</feature>
<sequence>MTPPARRTSLGDGVAAHPSLSNAGRSFSNAAEATLDNDGRERRRAVYSWSAGYGTLREAAEEAPPSETTAAWRRDACDGFDEDKPADYAALLPHRPVTAPKPLNAAPRGNNNARDPPPATPRPQRKRHERLFALPTSLRAWLGGRRGQDEDEEGEDREAGPRQPLVGGAKSRRNGIGRGTTTGRAGGRGRDKRGAGQHGAVRPASSLDGLRRCETVMTLTGYLRPASSATSLSLVQPSPSNNGGGGTRPTLAPPATNEVTRVRTCSRCSSLLTLASGSRYSLDSATGVFVAVTAAAAAPPALCKLCLLEVGAHQVVRIEECACAFCKECMKTYVEFEIGQGAYDISCPDAQCPSQGVLRLDEIERLAGRGLLDKHKQYRFNREVDLDATRAWCPRPGCETVCQLGAGGGGAAAPRPPKSPPSPHPFRCPACSQTFCAACKGDWHPGAECGAADAASPAPPGIPFDSETIKCCPMCGVPIEKDEGCAQMMCKRCKHVFCWYCLASLDDDFLLRHYDKGPCKNKLGHSRASVIWHRAQVIGIFAGFGVLLLVASPLLLLAAPCIVCCKCRTCGAGVGAAAGVGKLDEEEEDGGVAEVELDNKEAGRSEKREGRDGKEEELVEEVGGVAGGGEEAKERVIVEEESAVVAREVPKVDKIDCDDDSS</sequence>
<comment type="subcellular location">
    <subcellularLocation>
        <location evidence="3">Cytoplasm</location>
    </subcellularLocation>
    <subcellularLocation>
        <location evidence="2">Mitochondrion membrane</location>
        <topology evidence="2">Single-pass membrane protein</topology>
    </subcellularLocation>
</comment>
<evidence type="ECO:0000256" key="7">
    <source>
        <dbReference type="ARBA" id="ARBA00022679"/>
    </source>
</evidence>
<feature type="compositionally biased region" description="Polar residues" evidence="25">
    <location>
        <begin position="228"/>
        <end position="241"/>
    </location>
</feature>
<evidence type="ECO:0000256" key="5">
    <source>
        <dbReference type="ARBA" id="ARBA00012251"/>
    </source>
</evidence>
<evidence type="ECO:0000256" key="24">
    <source>
        <dbReference type="PROSITE-ProRule" id="PRU00175"/>
    </source>
</evidence>
<dbReference type="SMART" id="SM00647">
    <property type="entry name" value="IBR"/>
    <property type="match status" value="1"/>
</dbReference>
<dbReference type="InterPro" id="IPR017907">
    <property type="entry name" value="Znf_RING_CS"/>
</dbReference>
<dbReference type="GO" id="GO:0016567">
    <property type="term" value="P:protein ubiquitination"/>
    <property type="evidence" value="ECO:0007669"/>
    <property type="project" value="InterPro"/>
</dbReference>
<comment type="subunit">
    <text evidence="21">Interacts with UBE2L3, UBE2L6 and LCMT2, as well as with BAX. Interacts with TBK1; this interaction inhibits TBK1 phosphorylation and 'Lys-63'-linked polyubiquitination.</text>
</comment>
<evidence type="ECO:0000256" key="17">
    <source>
        <dbReference type="ARBA" id="ARBA00023128"/>
    </source>
</evidence>
<feature type="domain" description="RING-type" evidence="28">
    <location>
        <begin position="299"/>
        <end position="523"/>
    </location>
</feature>
<evidence type="ECO:0000256" key="11">
    <source>
        <dbReference type="ARBA" id="ARBA00022737"/>
    </source>
</evidence>
<dbReference type="Pfam" id="PF01485">
    <property type="entry name" value="IBR"/>
    <property type="match status" value="1"/>
</dbReference>
<dbReference type="CDD" id="cd20352">
    <property type="entry name" value="Rcat_RBR_RNF144"/>
    <property type="match status" value="1"/>
</dbReference>
<dbReference type="SMART" id="SM00184">
    <property type="entry name" value="RING"/>
    <property type="match status" value="2"/>
</dbReference>
<protein>
    <recommendedName>
        <fullName evidence="22">E3 ubiquitin-protein ligase RNF144B</fullName>
        <ecNumber evidence="5">2.3.2.31</ecNumber>
    </recommendedName>
    <alternativeName>
        <fullName evidence="23">RING finger protein 144B</fullName>
    </alternativeName>
</protein>
<evidence type="ECO:0000256" key="19">
    <source>
        <dbReference type="ARBA" id="ARBA00038342"/>
    </source>
</evidence>
<comment type="similarity">
    <text evidence="19">Belongs to the RBR family. RNF144 subfamily.</text>
</comment>
<keyword evidence="30" id="KW-1185">Reference proteome</keyword>
<keyword evidence="12 24" id="KW-0863">Zinc-finger</keyword>
<dbReference type="OrthoDB" id="10009520at2759"/>
<dbReference type="FunFam" id="3.30.40.10:FF:000051">
    <property type="entry name" value="RBR-type E3 ubiquitin transferase"/>
    <property type="match status" value="1"/>
</dbReference>
<evidence type="ECO:0000256" key="18">
    <source>
        <dbReference type="ARBA" id="ARBA00023136"/>
    </source>
</evidence>